<evidence type="ECO:0000313" key="11">
    <source>
        <dbReference type="EMBL" id="OSX56846.1"/>
    </source>
</evidence>
<feature type="binding site" description="axial binding residue" evidence="10">
    <location>
        <position position="482"/>
    </location>
    <ligand>
        <name>heme</name>
        <dbReference type="ChEBI" id="CHEBI:30413"/>
    </ligand>
    <ligandPart>
        <name>Fe</name>
        <dbReference type="ChEBI" id="CHEBI:18248"/>
    </ligandPart>
</feature>
<dbReference type="GO" id="GO:0020037">
    <property type="term" value="F:heme binding"/>
    <property type="evidence" value="ECO:0007669"/>
    <property type="project" value="InterPro"/>
</dbReference>
<dbReference type="OrthoDB" id="1470350at2759"/>
<organism evidence="11 12">
    <name type="scientific">Postia placenta MAD-698-R-SB12</name>
    <dbReference type="NCBI Taxonomy" id="670580"/>
    <lineage>
        <taxon>Eukaryota</taxon>
        <taxon>Fungi</taxon>
        <taxon>Dikarya</taxon>
        <taxon>Basidiomycota</taxon>
        <taxon>Agaricomycotina</taxon>
        <taxon>Agaricomycetes</taxon>
        <taxon>Polyporales</taxon>
        <taxon>Adustoporiaceae</taxon>
        <taxon>Rhodonia</taxon>
    </lineage>
</organism>
<dbReference type="STRING" id="670580.A0A1X6MKT2"/>
<protein>
    <recommendedName>
        <fullName evidence="13">Cytochrome P450</fullName>
    </recommendedName>
</protein>
<dbReference type="EMBL" id="KZ110611">
    <property type="protein sequence ID" value="OSX56846.1"/>
    <property type="molecule type" value="Genomic_DNA"/>
</dbReference>
<keyword evidence="8" id="KW-0503">Monooxygenase</keyword>
<dbReference type="PANTHER" id="PTHR24305">
    <property type="entry name" value="CYTOCHROME P450"/>
    <property type="match status" value="1"/>
</dbReference>
<keyword evidence="5 10" id="KW-0479">Metal-binding</keyword>
<dbReference type="Pfam" id="PF00067">
    <property type="entry name" value="p450"/>
    <property type="match status" value="1"/>
</dbReference>
<evidence type="ECO:0000256" key="7">
    <source>
        <dbReference type="ARBA" id="ARBA00023004"/>
    </source>
</evidence>
<evidence type="ECO:0000256" key="2">
    <source>
        <dbReference type="ARBA" id="ARBA00005179"/>
    </source>
</evidence>
<keyword evidence="4 10" id="KW-0349">Heme</keyword>
<evidence type="ECO:0000256" key="6">
    <source>
        <dbReference type="ARBA" id="ARBA00023002"/>
    </source>
</evidence>
<dbReference type="InterPro" id="IPR001128">
    <property type="entry name" value="Cyt_P450"/>
</dbReference>
<evidence type="ECO:0000256" key="3">
    <source>
        <dbReference type="ARBA" id="ARBA00010617"/>
    </source>
</evidence>
<dbReference type="PANTHER" id="PTHR24305:SF166">
    <property type="entry name" value="CYTOCHROME P450 12A4, MITOCHONDRIAL-RELATED"/>
    <property type="match status" value="1"/>
</dbReference>
<evidence type="ECO:0000256" key="10">
    <source>
        <dbReference type="PIRSR" id="PIRSR602403-1"/>
    </source>
</evidence>
<dbReference type="RefSeq" id="XP_024333640.1">
    <property type="nucleotide sequence ID" value="XM_024481502.1"/>
</dbReference>
<comment type="pathway">
    <text evidence="2">Secondary metabolite biosynthesis.</text>
</comment>
<sequence length="540" mass="60347">MTTFDLLHSIVYIALTWALWYALRSWLVKSPLDDIPGPKRQSFAKGDYARLYHRHGLDFHFHIWKKYGRVAKIHAPFGAQALYVYDPKALHHLLIGDPTAVEQSHFIVESYRLILGPGLMSITGDRHHRQRKVLNPVFSTANLQAMMPIVGHVAQELRDVIANQVGKSAQEIDMLRWMNRGALEILGQAGLGYSFGPLSADAPDQFARALKGLFPSMSRLGFLRQLTPLFIKCGSARFRRAVVERIPSSAVKNLLSIIDVMDEASRNIFLSRKRAIMGETSDSPGQVGEGKDLMSFLLRANMATDMEDRLTDDELLGQISSFVLAGTDTTASVVTQILQHLAEHTAIQDRLRQELNDVDVEHISFTALMKLSYMDAVVKETLRLNTPAAMVSRQTQKDVVIPLASPLRTLDGSLRNEIVAPKGTIIFLGLLALHRDKDIWGEDANEWKPDRWLRPLLTTVADAHIPGVYSPLMTFVGGNRSCIGFRFAEMEIKQLLAVLISSFRFAATQKNIVWNIATVRFPTIGPEGSVPQLPLIVSRV</sequence>
<dbReference type="Proteomes" id="UP000194127">
    <property type="component" value="Unassembled WGS sequence"/>
</dbReference>
<dbReference type="GO" id="GO:0016705">
    <property type="term" value="F:oxidoreductase activity, acting on paired donors, with incorporation or reduction of molecular oxygen"/>
    <property type="evidence" value="ECO:0007669"/>
    <property type="project" value="InterPro"/>
</dbReference>
<name>A0A1X6MKT2_9APHY</name>
<reference evidence="11 12" key="1">
    <citation type="submission" date="2017-04" db="EMBL/GenBank/DDBJ databases">
        <title>Genome Sequence of the Model Brown-Rot Fungus Postia placenta SB12.</title>
        <authorList>
            <consortium name="DOE Joint Genome Institute"/>
            <person name="Gaskell J."/>
            <person name="Kersten P."/>
            <person name="Larrondo L.F."/>
            <person name="Canessa P."/>
            <person name="Martinez D."/>
            <person name="Hibbett D."/>
            <person name="Schmoll M."/>
            <person name="Kubicek C.P."/>
            <person name="Martinez A.T."/>
            <person name="Yadav J."/>
            <person name="Master E."/>
            <person name="Magnuson J.K."/>
            <person name="James T."/>
            <person name="Yaver D."/>
            <person name="Berka R."/>
            <person name="Labutti K."/>
            <person name="Lipzen A."/>
            <person name="Aerts A."/>
            <person name="Barry K."/>
            <person name="Henrissat B."/>
            <person name="Blanchette R."/>
            <person name="Grigoriev I."/>
            <person name="Cullen D."/>
        </authorList>
    </citation>
    <scope>NUCLEOTIDE SEQUENCE [LARGE SCALE GENOMIC DNA]</scope>
    <source>
        <strain evidence="11 12">MAD-698-R-SB12</strain>
    </source>
</reference>
<proteinExistence type="inferred from homology"/>
<accession>A0A1X6MKT2</accession>
<evidence type="ECO:0000256" key="8">
    <source>
        <dbReference type="ARBA" id="ARBA00023033"/>
    </source>
</evidence>
<dbReference type="GO" id="GO:0005506">
    <property type="term" value="F:iron ion binding"/>
    <property type="evidence" value="ECO:0007669"/>
    <property type="project" value="InterPro"/>
</dbReference>
<dbReference type="PRINTS" id="PR00465">
    <property type="entry name" value="EP450IV"/>
</dbReference>
<keyword evidence="7 10" id="KW-0408">Iron</keyword>
<evidence type="ECO:0008006" key="13">
    <source>
        <dbReference type="Google" id="ProtNLM"/>
    </source>
</evidence>
<dbReference type="AlphaFoldDB" id="A0A1X6MKT2"/>
<evidence type="ECO:0000313" key="12">
    <source>
        <dbReference type="Proteomes" id="UP000194127"/>
    </source>
</evidence>
<comment type="cofactor">
    <cofactor evidence="1 10">
        <name>heme</name>
        <dbReference type="ChEBI" id="CHEBI:30413"/>
    </cofactor>
</comment>
<dbReference type="SUPFAM" id="SSF48264">
    <property type="entry name" value="Cytochrome P450"/>
    <property type="match status" value="1"/>
</dbReference>
<dbReference type="InterPro" id="IPR050121">
    <property type="entry name" value="Cytochrome_P450_monoxygenase"/>
</dbReference>
<dbReference type="PRINTS" id="PR00385">
    <property type="entry name" value="P450"/>
</dbReference>
<evidence type="ECO:0000256" key="4">
    <source>
        <dbReference type="ARBA" id="ARBA00022617"/>
    </source>
</evidence>
<dbReference type="Gene3D" id="1.10.630.10">
    <property type="entry name" value="Cytochrome P450"/>
    <property type="match status" value="1"/>
</dbReference>
<evidence type="ECO:0000256" key="1">
    <source>
        <dbReference type="ARBA" id="ARBA00001971"/>
    </source>
</evidence>
<evidence type="ECO:0000256" key="9">
    <source>
        <dbReference type="ARBA" id="ARBA00023180"/>
    </source>
</evidence>
<evidence type="ECO:0000256" key="5">
    <source>
        <dbReference type="ARBA" id="ARBA00022723"/>
    </source>
</evidence>
<comment type="similarity">
    <text evidence="3">Belongs to the cytochrome P450 family.</text>
</comment>
<gene>
    <name evidence="11" type="ORF">POSPLADRAFT_1062353</name>
</gene>
<dbReference type="GO" id="GO:0004497">
    <property type="term" value="F:monooxygenase activity"/>
    <property type="evidence" value="ECO:0007669"/>
    <property type="project" value="UniProtKB-KW"/>
</dbReference>
<dbReference type="GeneID" id="36326452"/>
<keyword evidence="6" id="KW-0560">Oxidoreductase</keyword>
<keyword evidence="9" id="KW-0325">Glycoprotein</keyword>
<dbReference type="InterPro" id="IPR002403">
    <property type="entry name" value="Cyt_P450_E_grp-IV"/>
</dbReference>
<keyword evidence="12" id="KW-1185">Reference proteome</keyword>
<dbReference type="InterPro" id="IPR036396">
    <property type="entry name" value="Cyt_P450_sf"/>
</dbReference>